<keyword evidence="5" id="KW-1185">Reference proteome</keyword>
<feature type="compositionally biased region" description="Pro residues" evidence="2">
    <location>
        <begin position="67"/>
        <end position="93"/>
    </location>
</feature>
<dbReference type="OrthoDB" id="1847243at2759"/>
<dbReference type="GO" id="GO:0071944">
    <property type="term" value="C:cell periphery"/>
    <property type="evidence" value="ECO:0007669"/>
    <property type="project" value="TreeGrafter"/>
</dbReference>
<feature type="signal peptide" evidence="3">
    <location>
        <begin position="1"/>
        <end position="24"/>
    </location>
</feature>
<dbReference type="PANTHER" id="PTHR33470:SF22">
    <property type="entry name" value="POLLEN OLE E 1 ALLERGEN AND EXTENSIN FAMILY PROTEIN"/>
    <property type="match status" value="1"/>
</dbReference>
<dbReference type="Pfam" id="PF01190">
    <property type="entry name" value="Pollen_Ole_e_1"/>
    <property type="match status" value="1"/>
</dbReference>
<accession>A0A835LF00</accession>
<dbReference type="AlphaFoldDB" id="A0A835LF00"/>
<evidence type="ECO:0000256" key="2">
    <source>
        <dbReference type="SAM" id="MobiDB-lite"/>
    </source>
</evidence>
<comment type="caution">
    <text evidence="4">The sequence shown here is derived from an EMBL/GenBank/DDBJ whole genome shotgun (WGS) entry which is preliminary data.</text>
</comment>
<evidence type="ECO:0000256" key="1">
    <source>
        <dbReference type="ARBA" id="ARBA00022729"/>
    </source>
</evidence>
<dbReference type="PANTHER" id="PTHR33470">
    <property type="entry name" value="OS01G0164075 PROTEIN"/>
    <property type="match status" value="1"/>
</dbReference>
<dbReference type="EMBL" id="JADFTS010000009">
    <property type="protein sequence ID" value="KAF9590002.1"/>
    <property type="molecule type" value="Genomic_DNA"/>
</dbReference>
<keyword evidence="1 3" id="KW-0732">Signal</keyword>
<feature type="region of interest" description="Disordered" evidence="2">
    <location>
        <begin position="40"/>
        <end position="102"/>
    </location>
</feature>
<gene>
    <name evidence="4" type="ORF">IFM89_030152</name>
</gene>
<evidence type="ECO:0000256" key="3">
    <source>
        <dbReference type="SAM" id="SignalP"/>
    </source>
</evidence>
<sequence>MALFNVLLAIQLTLVIMSMSTVDSHNQVWPPVSAPVPSHIHVSPPPPSHNHHHVSPPPPSHNHYHVSPPPPSHNHHVSPPPPSHIHPPAPAPSPMNVHHHPHTRSPIAVQGVVYCKSCKYVKYDTIWGATPLSGAVVKLQCNNSKKPTIVKAKTDKNGYFFLQARKEVTTYRSSHKCRVFLVSSPLSSCNTPTNFNGGLTGAFLKYEKQQDPTHFSLFTVGPLAFAPNKCPK</sequence>
<evidence type="ECO:0000313" key="4">
    <source>
        <dbReference type="EMBL" id="KAF9590002.1"/>
    </source>
</evidence>
<dbReference type="Proteomes" id="UP000631114">
    <property type="component" value="Unassembled WGS sequence"/>
</dbReference>
<evidence type="ECO:0000313" key="5">
    <source>
        <dbReference type="Proteomes" id="UP000631114"/>
    </source>
</evidence>
<name>A0A835LF00_9MAGN</name>
<feature type="chain" id="PRO_5032771583" evidence="3">
    <location>
        <begin position="25"/>
        <end position="232"/>
    </location>
</feature>
<proteinExistence type="predicted"/>
<organism evidence="4 5">
    <name type="scientific">Coptis chinensis</name>
    <dbReference type="NCBI Taxonomy" id="261450"/>
    <lineage>
        <taxon>Eukaryota</taxon>
        <taxon>Viridiplantae</taxon>
        <taxon>Streptophyta</taxon>
        <taxon>Embryophyta</taxon>
        <taxon>Tracheophyta</taxon>
        <taxon>Spermatophyta</taxon>
        <taxon>Magnoliopsida</taxon>
        <taxon>Ranunculales</taxon>
        <taxon>Ranunculaceae</taxon>
        <taxon>Coptidoideae</taxon>
        <taxon>Coptis</taxon>
    </lineage>
</organism>
<reference evidence="4 5" key="1">
    <citation type="submission" date="2020-10" db="EMBL/GenBank/DDBJ databases">
        <title>The Coptis chinensis genome and diversification of protoberbering-type alkaloids.</title>
        <authorList>
            <person name="Wang B."/>
            <person name="Shu S."/>
            <person name="Song C."/>
            <person name="Liu Y."/>
        </authorList>
    </citation>
    <scope>NUCLEOTIDE SEQUENCE [LARGE SCALE GENOMIC DNA]</scope>
    <source>
        <strain evidence="4">HL-2020</strain>
        <tissue evidence="4">Leaf</tissue>
    </source>
</reference>
<protein>
    <submittedName>
        <fullName evidence="4">Uncharacterized protein</fullName>
    </submittedName>
</protein>